<organism evidence="1 2">
    <name type="scientific">Metschnikowia bicuspidata</name>
    <dbReference type="NCBI Taxonomy" id="27322"/>
    <lineage>
        <taxon>Eukaryota</taxon>
        <taxon>Fungi</taxon>
        <taxon>Dikarya</taxon>
        <taxon>Ascomycota</taxon>
        <taxon>Saccharomycotina</taxon>
        <taxon>Pichiomycetes</taxon>
        <taxon>Metschnikowiaceae</taxon>
        <taxon>Metschnikowia</taxon>
    </lineage>
</organism>
<evidence type="ECO:0000313" key="1">
    <source>
        <dbReference type="EMBL" id="RKP28834.1"/>
    </source>
</evidence>
<dbReference type="SUPFAM" id="SSF55811">
    <property type="entry name" value="Nudix"/>
    <property type="match status" value="1"/>
</dbReference>
<dbReference type="EMBL" id="ML004565">
    <property type="protein sequence ID" value="RKP28834.1"/>
    <property type="molecule type" value="Genomic_DNA"/>
</dbReference>
<reference evidence="2" key="1">
    <citation type="journal article" date="2018" name="Nat. Microbiol.">
        <title>Leveraging single-cell genomics to expand the fungal tree of life.</title>
        <authorList>
            <person name="Ahrendt S.R."/>
            <person name="Quandt C.A."/>
            <person name="Ciobanu D."/>
            <person name="Clum A."/>
            <person name="Salamov A."/>
            <person name="Andreopoulos B."/>
            <person name="Cheng J.F."/>
            <person name="Woyke T."/>
            <person name="Pelin A."/>
            <person name="Henrissat B."/>
            <person name="Reynolds N.K."/>
            <person name="Benny G.L."/>
            <person name="Smith M.E."/>
            <person name="James T.Y."/>
            <person name="Grigoriev I.V."/>
        </authorList>
    </citation>
    <scope>NUCLEOTIDE SEQUENCE [LARGE SCALE GENOMIC DNA]</scope>
    <source>
        <strain evidence="2">Baker2002</strain>
    </source>
</reference>
<sequence>MFQIVWSPWIGRWNGVCGKIDHGETPYDCMAWLSQYISRSMIRWYRDGANLGGVYLFTAEVSEKVMAEYITPKCLCHEGILDWKSIDWLLNPDNTGVVDNVQIILKGLFNASEHSLWKAKYNGSVLSSCEYSEEKTQSATHKAT</sequence>
<dbReference type="OrthoDB" id="447842at2759"/>
<keyword evidence="2" id="KW-1185">Reference proteome</keyword>
<accession>A0A4P9Z806</accession>
<gene>
    <name evidence="1" type="ORF">METBISCDRAFT_32089</name>
</gene>
<evidence type="ECO:0000313" key="2">
    <source>
        <dbReference type="Proteomes" id="UP000268321"/>
    </source>
</evidence>
<dbReference type="InterPro" id="IPR015797">
    <property type="entry name" value="NUDIX_hydrolase-like_dom_sf"/>
</dbReference>
<name>A0A4P9Z806_9ASCO</name>
<protein>
    <submittedName>
        <fullName evidence="1">Uncharacterized protein</fullName>
    </submittedName>
</protein>
<proteinExistence type="predicted"/>
<dbReference type="Proteomes" id="UP000268321">
    <property type="component" value="Unassembled WGS sequence"/>
</dbReference>
<dbReference type="AlphaFoldDB" id="A0A4P9Z806"/>